<feature type="transmembrane region" description="Helical" evidence="1">
    <location>
        <begin position="48"/>
        <end position="68"/>
    </location>
</feature>
<organism evidence="3 5">
    <name type="scientific">Vibrio fluvialis</name>
    <dbReference type="NCBI Taxonomy" id="676"/>
    <lineage>
        <taxon>Bacteria</taxon>
        <taxon>Pseudomonadati</taxon>
        <taxon>Pseudomonadota</taxon>
        <taxon>Gammaproteobacteria</taxon>
        <taxon>Vibrionales</taxon>
        <taxon>Vibrionaceae</taxon>
        <taxon>Vibrio</taxon>
    </lineage>
</organism>
<evidence type="ECO:0000313" key="5">
    <source>
        <dbReference type="Proteomes" id="UP000254626"/>
    </source>
</evidence>
<evidence type="ECO:0000313" key="4">
    <source>
        <dbReference type="Proteomes" id="UP000057088"/>
    </source>
</evidence>
<dbReference type="AlphaFoldDB" id="A0AAX2LVU6"/>
<dbReference type="EMBL" id="CP014034">
    <property type="protein sequence ID" value="AMF92521.1"/>
    <property type="molecule type" value="Genomic_DNA"/>
</dbReference>
<dbReference type="GeneID" id="29383961"/>
<dbReference type="Pfam" id="PF11810">
    <property type="entry name" value="DUF3332"/>
    <property type="match status" value="1"/>
</dbReference>
<protein>
    <submittedName>
        <fullName evidence="2">DUF3332 domain-containing protein</fullName>
    </submittedName>
    <submittedName>
        <fullName evidence="3">Multidrug ABC transporter ATPase and permease</fullName>
    </submittedName>
</protein>
<dbReference type="RefSeq" id="WP_020328641.1">
    <property type="nucleotide sequence ID" value="NZ_AP028129.1"/>
</dbReference>
<evidence type="ECO:0000256" key="1">
    <source>
        <dbReference type="SAM" id="Phobius"/>
    </source>
</evidence>
<keyword evidence="4" id="KW-1185">Reference proteome</keyword>
<dbReference type="PROSITE" id="PS51257">
    <property type="entry name" value="PROKAR_LIPOPROTEIN"/>
    <property type="match status" value="1"/>
</dbReference>
<accession>A0AAX2LVU6</accession>
<keyword evidence="1" id="KW-0812">Transmembrane</keyword>
<dbReference type="EMBL" id="UHIP01000002">
    <property type="protein sequence ID" value="SUQ27373.1"/>
    <property type="molecule type" value="Genomic_DNA"/>
</dbReference>
<evidence type="ECO:0000313" key="2">
    <source>
        <dbReference type="EMBL" id="AMF92521.1"/>
    </source>
</evidence>
<keyword evidence="1" id="KW-0472">Membrane</keyword>
<proteinExistence type="predicted"/>
<evidence type="ECO:0000313" key="3">
    <source>
        <dbReference type="EMBL" id="SUQ27373.1"/>
    </source>
</evidence>
<dbReference type="Proteomes" id="UP000254626">
    <property type="component" value="Unassembled WGS sequence"/>
</dbReference>
<reference evidence="3 5" key="3">
    <citation type="submission" date="2018-06" db="EMBL/GenBank/DDBJ databases">
        <authorList>
            <consortium name="Pathogen Informatics"/>
            <person name="Doyle S."/>
        </authorList>
    </citation>
    <scope>NUCLEOTIDE SEQUENCE [LARGE SCALE GENOMIC DNA]</scope>
    <source>
        <strain evidence="3 5">NCTC11327</strain>
    </source>
</reference>
<reference evidence="2" key="2">
    <citation type="submission" date="2018-01" db="EMBL/GenBank/DDBJ databases">
        <title>FDA dAtabase for Regulatory Grade micrObial Sequences (FDA-ARGOS): Supporting development and validation of Infectious Disease Dx tests.</title>
        <authorList>
            <person name="Hoffmann M."/>
            <person name="Allard M."/>
            <person name="Evans P."/>
            <person name="Brown E."/>
            <person name="Tallon L."/>
            <person name="Sadzewicz L."/>
            <person name="Sengamalay N."/>
            <person name="Ott S."/>
            <person name="Godinez A."/>
            <person name="Nagaraj S."/>
            <person name="Vyas G."/>
            <person name="Aluvathingal J."/>
            <person name="Nadendla S."/>
            <person name="Geyer C."/>
            <person name="Sichtig H."/>
        </authorList>
    </citation>
    <scope>NUCLEOTIDE SEQUENCE</scope>
    <source>
        <strain evidence="2">ATCC 33809</strain>
    </source>
</reference>
<keyword evidence="1" id="KW-1133">Transmembrane helix</keyword>
<dbReference type="Proteomes" id="UP000057088">
    <property type="component" value="Chromosome 1"/>
</dbReference>
<dbReference type="KEGG" id="vfl:AL536_03305"/>
<sequence length="181" mass="20015">MKRKTIAMAVALTVGVSTLTGCMGQMATAGLVTKFNLKVVDNRYGREGLFLLLSPVYGIASVADLFIFNTIEFWTGKNPISGKSPAVVDIPADSLIKVNDQLDKSMTQVPLQSNNRDIESATLKQIDDNTMQMDITYLSGERATLRGEKQNDEVAFYLDDQYVTTVSNLEMERYLETASLQ</sequence>
<gene>
    <name evidence="2" type="ORF">AL536_03305</name>
    <name evidence="3" type="ORF">NCTC11327_04247</name>
</gene>
<reference evidence="4" key="1">
    <citation type="submission" date="2015-12" db="EMBL/GenBank/DDBJ databases">
        <title>FDA dAtabase for Regulatory Grade micrObial Sequences (FDA-ARGOS): Supporting development and validation of Infectious Disease Dx tests.</title>
        <authorList>
            <person name="Hoffmann M."/>
            <person name="Allard M."/>
            <person name="Evans P."/>
            <person name="Brown E."/>
            <person name="Tallon L.J."/>
            <person name="Sadzewicz L."/>
            <person name="Sengamalay N."/>
            <person name="Ott S."/>
            <person name="Godinez A."/>
            <person name="Nagaraj S."/>
            <person name="Vyas G."/>
            <person name="Aluvathingal J."/>
            <person name="Nadendla S."/>
            <person name="Geyer C."/>
            <person name="Sichtig H."/>
        </authorList>
    </citation>
    <scope>NUCLEOTIDE SEQUENCE [LARGE SCALE GENOMIC DNA]</scope>
    <source>
        <strain evidence="4">ATCC 33809</strain>
    </source>
</reference>
<name>A0AAX2LVU6_VIBFL</name>
<dbReference type="InterPro" id="IPR021768">
    <property type="entry name" value="DUF3332"/>
</dbReference>